<name>A0ABP0SUH1_9DINO</name>
<dbReference type="InterPro" id="IPR009081">
    <property type="entry name" value="PP-bd_ACP"/>
</dbReference>
<evidence type="ECO:0000313" key="5">
    <source>
        <dbReference type="EMBL" id="CAK9115876.1"/>
    </source>
</evidence>
<keyword evidence="2" id="KW-0597">Phosphoprotein</keyword>
<dbReference type="SMART" id="SM00823">
    <property type="entry name" value="PKS_PP"/>
    <property type="match status" value="1"/>
</dbReference>
<dbReference type="InterPro" id="IPR019734">
    <property type="entry name" value="TPR_rpt"/>
</dbReference>
<dbReference type="InterPro" id="IPR020806">
    <property type="entry name" value="PKS_PP-bd"/>
</dbReference>
<comment type="caution">
    <text evidence="5">The sequence shown here is derived from an EMBL/GenBank/DDBJ whole genome shotgun (WGS) entry which is preliminary data.</text>
</comment>
<sequence length="856" mass="93817">MSVQEVAGALELAHHAARITQGAIAKDPKTPEKEKEACLAFVDAESRLDKEDVEGCLSLSKGAVQKFEAIKHPTGVADTLRMMVLAYRIQADVLRSAEEDKSKDIKAALSTAEGLAREHTAKFNASGDKRSEAVLLLAAGEINYNKRGGKKRAEAFEDLKKARALAKEAGDKKVEATAIFVQANAAIKLRQNDDSYMFAQESYKLYEEAADKKGQGKALHIMALAQVLAEDFDDGIKTAEQALAIFKELELRKLEAFELFIIAHYYLTRKMGREAIPYAEDALELFKEVDFDGSGWTSNAFDCLTQAFICKGDAKKAMIISEEAVEYFQRKKDKRGQVMALSTLANSYCAKGDYEAAVPLIEETREIIQSLDDTRWEASILHQLASVHMLRESYAEAAFAAEEAIAIYQDLKDRHSEALAMNYITQVAIAKNDYEKAIQTAQEQAAIFNETGDKSKEASCLLTVATVHGTEGRLDDALRVAKEAQELFQEKKDRSGEARALNVLADIYCDLREVEQAVALAKEMRAKLQETGDMRAEVGAIRTLSNIYLASEMPGESVRAANEAVQLSKRVHDRRQLAENLILSSEANIALAMQDNPKGLAKGSERSLKPAKEAYKATERVGRIRLKVYAVVAKTIGAGKLMGMAMHQTAYVLLVTVKPDEALKAAREAVDIFRQVDERAREAGSVILIAEIYHSKSEDEKALDAANEGLMLAKACGDPKKEKDANKLIEQIAGKKYAYYQPYPGEMPTMPQQAEGGGGSAQAAASAVAVEKQVGLDPNMVQATVSEMAKQAIGVDDELFLDSALMDSGMDSLTAVSFRNGLQQQLGVKLPSSLMFDYPTMKEVANRIVELSIENA</sequence>
<feature type="domain" description="Carrier" evidence="4">
    <location>
        <begin position="775"/>
        <end position="852"/>
    </location>
</feature>
<dbReference type="InterPro" id="IPR011990">
    <property type="entry name" value="TPR-like_helical_dom_sf"/>
</dbReference>
<dbReference type="PANTHER" id="PTHR10098:SF108">
    <property type="entry name" value="TETRATRICOPEPTIDE REPEAT PROTEIN 28"/>
    <property type="match status" value="1"/>
</dbReference>
<feature type="coiled-coil region" evidence="3">
    <location>
        <begin position="424"/>
        <end position="531"/>
    </location>
</feature>
<dbReference type="SUPFAM" id="SSF48452">
    <property type="entry name" value="TPR-like"/>
    <property type="match status" value="3"/>
</dbReference>
<dbReference type="SMART" id="SM00028">
    <property type="entry name" value="TPR"/>
    <property type="match status" value="10"/>
</dbReference>
<dbReference type="Pfam" id="PF00550">
    <property type="entry name" value="PP-binding"/>
    <property type="match status" value="1"/>
</dbReference>
<keyword evidence="6" id="KW-1185">Reference proteome</keyword>
<evidence type="ECO:0000313" key="6">
    <source>
        <dbReference type="Proteomes" id="UP001642484"/>
    </source>
</evidence>
<protein>
    <recommendedName>
        <fullName evidence="4">Carrier domain-containing protein</fullName>
    </recommendedName>
</protein>
<dbReference type="PANTHER" id="PTHR10098">
    <property type="entry name" value="RAPSYN-RELATED"/>
    <property type="match status" value="1"/>
</dbReference>
<evidence type="ECO:0000256" key="1">
    <source>
        <dbReference type="ARBA" id="ARBA00022450"/>
    </source>
</evidence>
<evidence type="ECO:0000256" key="3">
    <source>
        <dbReference type="SAM" id="Coils"/>
    </source>
</evidence>
<dbReference type="PROSITE" id="PS50075">
    <property type="entry name" value="CARRIER"/>
    <property type="match status" value="1"/>
</dbReference>
<accession>A0ABP0SUH1</accession>
<reference evidence="5 6" key="1">
    <citation type="submission" date="2024-02" db="EMBL/GenBank/DDBJ databases">
        <authorList>
            <person name="Chen Y."/>
            <person name="Shah S."/>
            <person name="Dougan E. K."/>
            <person name="Thang M."/>
            <person name="Chan C."/>
        </authorList>
    </citation>
    <scope>NUCLEOTIDE SEQUENCE [LARGE SCALE GENOMIC DNA]</scope>
</reference>
<keyword evidence="1" id="KW-0596">Phosphopantetheine</keyword>
<proteinExistence type="predicted"/>
<gene>
    <name evidence="5" type="ORF">CCMP2556_LOCUS53610</name>
</gene>
<dbReference type="InterPro" id="IPR036736">
    <property type="entry name" value="ACP-like_sf"/>
</dbReference>
<dbReference type="EMBL" id="CAXAMN010028251">
    <property type="protein sequence ID" value="CAK9115876.1"/>
    <property type="molecule type" value="Genomic_DNA"/>
</dbReference>
<dbReference type="Gene3D" id="1.10.1200.10">
    <property type="entry name" value="ACP-like"/>
    <property type="match status" value="1"/>
</dbReference>
<keyword evidence="3" id="KW-0175">Coiled coil</keyword>
<evidence type="ECO:0000256" key="2">
    <source>
        <dbReference type="ARBA" id="ARBA00022553"/>
    </source>
</evidence>
<evidence type="ECO:0000259" key="4">
    <source>
        <dbReference type="PROSITE" id="PS50075"/>
    </source>
</evidence>
<dbReference type="Proteomes" id="UP001642484">
    <property type="component" value="Unassembled WGS sequence"/>
</dbReference>
<dbReference type="Pfam" id="PF13424">
    <property type="entry name" value="TPR_12"/>
    <property type="match status" value="1"/>
</dbReference>
<dbReference type="Gene3D" id="1.25.40.10">
    <property type="entry name" value="Tetratricopeptide repeat domain"/>
    <property type="match status" value="3"/>
</dbReference>
<dbReference type="SUPFAM" id="SSF47336">
    <property type="entry name" value="ACP-like"/>
    <property type="match status" value="1"/>
</dbReference>
<organism evidence="5 6">
    <name type="scientific">Durusdinium trenchii</name>
    <dbReference type="NCBI Taxonomy" id="1381693"/>
    <lineage>
        <taxon>Eukaryota</taxon>
        <taxon>Sar</taxon>
        <taxon>Alveolata</taxon>
        <taxon>Dinophyceae</taxon>
        <taxon>Suessiales</taxon>
        <taxon>Symbiodiniaceae</taxon>
        <taxon>Durusdinium</taxon>
    </lineage>
</organism>